<keyword evidence="1" id="KW-0812">Transmembrane</keyword>
<keyword evidence="1" id="KW-0472">Membrane</keyword>
<feature type="transmembrane region" description="Helical" evidence="1">
    <location>
        <begin position="117"/>
        <end position="135"/>
    </location>
</feature>
<dbReference type="EMBL" id="CCXS01000001">
    <property type="protein sequence ID" value="CEG21432.1"/>
    <property type="molecule type" value="Genomic_DNA"/>
</dbReference>
<reference evidence="3 4" key="1">
    <citation type="submission" date="2014-09" db="EMBL/GenBank/DDBJ databases">
        <authorList>
            <person name="Urmite Genomes Urmite Genomes"/>
        </authorList>
    </citation>
    <scope>NUCLEOTIDE SEQUENCE [LARGE SCALE GENOMIC DNA]</scope>
    <source>
        <strain evidence="3 4">ES2</strain>
    </source>
</reference>
<dbReference type="AlphaFoldDB" id="A0A098EHY5"/>
<name>A0A098EHY5_9BACL</name>
<dbReference type="InterPro" id="IPR027383">
    <property type="entry name" value="Znf_put"/>
</dbReference>
<organism evidence="3 4">
    <name type="scientific">Planococcus massiliensis</name>
    <dbReference type="NCBI Taxonomy" id="1499687"/>
    <lineage>
        <taxon>Bacteria</taxon>
        <taxon>Bacillati</taxon>
        <taxon>Bacillota</taxon>
        <taxon>Bacilli</taxon>
        <taxon>Bacillales</taxon>
        <taxon>Caryophanaceae</taxon>
        <taxon>Planococcus</taxon>
    </lineage>
</organism>
<accession>A0A098EHY5</accession>
<dbReference type="RefSeq" id="WP_052649921.1">
    <property type="nucleotide sequence ID" value="NZ_CCXS01000001.1"/>
</dbReference>
<gene>
    <name evidence="3" type="ORF">BN1080_00342</name>
</gene>
<feature type="transmembrane region" description="Helical" evidence="1">
    <location>
        <begin position="155"/>
        <end position="176"/>
    </location>
</feature>
<dbReference type="OrthoDB" id="9816425at2"/>
<feature type="transmembrane region" description="Helical" evidence="1">
    <location>
        <begin position="70"/>
        <end position="90"/>
    </location>
</feature>
<evidence type="ECO:0000313" key="4">
    <source>
        <dbReference type="Proteomes" id="UP000043699"/>
    </source>
</evidence>
<dbReference type="Pfam" id="PF13490">
    <property type="entry name" value="zf-HC2"/>
    <property type="match status" value="1"/>
</dbReference>
<evidence type="ECO:0000256" key="1">
    <source>
        <dbReference type="SAM" id="Phobius"/>
    </source>
</evidence>
<dbReference type="STRING" id="1499687.BN1080_00342"/>
<evidence type="ECO:0000259" key="2">
    <source>
        <dbReference type="Pfam" id="PF13490"/>
    </source>
</evidence>
<feature type="domain" description="Putative zinc-finger" evidence="2">
    <location>
        <begin position="5"/>
        <end position="39"/>
    </location>
</feature>
<proteinExistence type="predicted"/>
<feature type="transmembrane region" description="Helical" evidence="1">
    <location>
        <begin position="96"/>
        <end position="112"/>
    </location>
</feature>
<keyword evidence="4" id="KW-1185">Reference proteome</keyword>
<sequence>MNKDCAIVQDLLPLYEEELLQEETKKFVEEHLQSCEECRRIAEQSQIPLPAHVKPGASSKKMIRKITVRLTTIQIFFVAIAFILAMSTTIINDNKTFILTYAILGAVTYLFYRSVLVAVLLAGVPNFIWNCLLYMTDWFGEFYAESFSEALQLSLFSLAVHLVFTFIGIAIGFCILKIREEH</sequence>
<keyword evidence="1" id="KW-1133">Transmembrane helix</keyword>
<dbReference type="Proteomes" id="UP000043699">
    <property type="component" value="Unassembled WGS sequence"/>
</dbReference>
<protein>
    <recommendedName>
        <fullName evidence="2">Putative zinc-finger domain-containing protein</fullName>
    </recommendedName>
</protein>
<evidence type="ECO:0000313" key="3">
    <source>
        <dbReference type="EMBL" id="CEG21432.1"/>
    </source>
</evidence>